<dbReference type="InterPro" id="IPR052026">
    <property type="entry name" value="ExeA_AAA_ATPase_DNA-bind"/>
</dbReference>
<protein>
    <submittedName>
        <fullName evidence="2">DNA-binding CsgD family transcriptional regulator</fullName>
    </submittedName>
</protein>
<dbReference type="RefSeq" id="WP_184477766.1">
    <property type="nucleotide sequence ID" value="NZ_JACHIV010000001.1"/>
</dbReference>
<dbReference type="GO" id="GO:0006355">
    <property type="term" value="P:regulation of DNA-templated transcription"/>
    <property type="evidence" value="ECO:0007669"/>
    <property type="project" value="InterPro"/>
</dbReference>
<feature type="domain" description="HTH luxR-type" evidence="1">
    <location>
        <begin position="833"/>
        <end position="890"/>
    </location>
</feature>
<evidence type="ECO:0000259" key="1">
    <source>
        <dbReference type="SMART" id="SM00421"/>
    </source>
</evidence>
<dbReference type="SMART" id="SM00421">
    <property type="entry name" value="HTH_LUXR"/>
    <property type="match status" value="1"/>
</dbReference>
<dbReference type="GO" id="GO:0003677">
    <property type="term" value="F:DNA binding"/>
    <property type="evidence" value="ECO:0007669"/>
    <property type="project" value="UniProtKB-KW"/>
</dbReference>
<dbReference type="InterPro" id="IPR027417">
    <property type="entry name" value="P-loop_NTPase"/>
</dbReference>
<dbReference type="SUPFAM" id="SSF52540">
    <property type="entry name" value="P-loop containing nucleoside triphosphate hydrolases"/>
    <property type="match status" value="1"/>
</dbReference>
<proteinExistence type="predicted"/>
<dbReference type="Pfam" id="PF13401">
    <property type="entry name" value="AAA_22"/>
    <property type="match status" value="1"/>
</dbReference>
<evidence type="ECO:0000313" key="2">
    <source>
        <dbReference type="EMBL" id="MBB5067994.1"/>
    </source>
</evidence>
<sequence length="899" mass="96409">MFTHRPTHQPAAPDHLTLPDAALQRTPQRGNTARERGPSARSVVRGEVVDRIVDVCLHRPDVPLIVVTGPAGIGRSTALAQARLRLTDERTTTVNVPIPRRECDAAHLAARLADELGAPPARGDFATASFRRLLAALAGQPDRLVVFLDDAHRINPESAGAITAFLNALAGTRITLVCAARSGAADRAGLDRLAGNGLVHEERLRPLGEAEVEQVLAELLNAVPAPGMAAALRNSCRGLPAVIEAAVEGYLASDCLRVVDRRVHLVRDRAPHLSNTHPLFTDLCEPKSPARAVLKSLAVLHPLGEAAPSLIADCVNRGEDEVREILRALAEADVLLRGPQPNSWRFRVPMLATVLASCAGPFERRRIGLLAVRALWNGAPCADPGYLPERLVDAGRLVDPERAAAQLLERSASDAHEDHEVRWLLAATKLTTDPARRAVALHRHAVSCAVQQRFGSAFESAALALRTLPHALSPIAEQQLQLVYVAGLAEHGDATALQDFVREGWRSIPGGAASRIVTRAAALCLLDRWQEAHEQLAAESEQWRSESRATAAFGQAIGRVAASMLGAASGQEQTEDDASSAAGPVKQLVTNALHLRGAAELGDPGAHEQWDEALDTARSTMAAATVHGRAPGRTPMYREAVTILTARGQLNSARTVLDEARSQHLLLPHLLAAPAADLESTLGVHDLSRTLIEQGLARAGADGIVVGTDELWLRLAVWESRHGNAAAGRKCAARLKRIAERLGTPAARRNHLLARVLVERDPVAAREAVELSRSRRRKVELARTALVVAESGLGDPRLLREAYRTFGELDALIPRARLRLLMRARNIAVAGRSATLAENERLLATLITDGLTNQQIGVVLGTSAKSVEGRLTRFFQRAGYQSRAELATAMLRGAAPASA</sequence>
<dbReference type="PANTHER" id="PTHR35894">
    <property type="entry name" value="GENERAL SECRETION PATHWAY PROTEIN A-RELATED"/>
    <property type="match status" value="1"/>
</dbReference>
<dbReference type="InterPro" id="IPR036388">
    <property type="entry name" value="WH-like_DNA-bd_sf"/>
</dbReference>
<dbReference type="Gene3D" id="3.40.50.300">
    <property type="entry name" value="P-loop containing nucleotide triphosphate hydrolases"/>
    <property type="match status" value="1"/>
</dbReference>
<comment type="caution">
    <text evidence="2">The sequence shown here is derived from an EMBL/GenBank/DDBJ whole genome shotgun (WGS) entry which is preliminary data.</text>
</comment>
<dbReference type="SUPFAM" id="SSF46894">
    <property type="entry name" value="C-terminal effector domain of the bipartite response regulators"/>
    <property type="match status" value="1"/>
</dbReference>
<organism evidence="2 3">
    <name type="scientific">Saccharopolyspora gloriosae</name>
    <dbReference type="NCBI Taxonomy" id="455344"/>
    <lineage>
        <taxon>Bacteria</taxon>
        <taxon>Bacillati</taxon>
        <taxon>Actinomycetota</taxon>
        <taxon>Actinomycetes</taxon>
        <taxon>Pseudonocardiales</taxon>
        <taxon>Pseudonocardiaceae</taxon>
        <taxon>Saccharopolyspora</taxon>
    </lineage>
</organism>
<dbReference type="PANTHER" id="PTHR35894:SF1">
    <property type="entry name" value="PHOSPHORIBULOKINASE _ URIDINE KINASE FAMILY"/>
    <property type="match status" value="1"/>
</dbReference>
<keyword evidence="3" id="KW-1185">Reference proteome</keyword>
<gene>
    <name evidence="2" type="ORF">BJ969_001082</name>
</gene>
<dbReference type="InterPro" id="IPR016032">
    <property type="entry name" value="Sig_transdc_resp-reg_C-effctor"/>
</dbReference>
<dbReference type="GO" id="GO:0016887">
    <property type="term" value="F:ATP hydrolysis activity"/>
    <property type="evidence" value="ECO:0007669"/>
    <property type="project" value="InterPro"/>
</dbReference>
<accession>A0A840N8N5</accession>
<dbReference type="InterPro" id="IPR049945">
    <property type="entry name" value="AAA_22"/>
</dbReference>
<reference evidence="2 3" key="1">
    <citation type="submission" date="2020-08" db="EMBL/GenBank/DDBJ databases">
        <title>Sequencing the genomes of 1000 actinobacteria strains.</title>
        <authorList>
            <person name="Klenk H.-P."/>
        </authorList>
    </citation>
    <scope>NUCLEOTIDE SEQUENCE [LARGE SCALE GENOMIC DNA]</scope>
    <source>
        <strain evidence="2 3">DSM 45582</strain>
    </source>
</reference>
<dbReference type="Proteomes" id="UP000580474">
    <property type="component" value="Unassembled WGS sequence"/>
</dbReference>
<dbReference type="Gene3D" id="1.10.10.10">
    <property type="entry name" value="Winged helix-like DNA-binding domain superfamily/Winged helix DNA-binding domain"/>
    <property type="match status" value="1"/>
</dbReference>
<dbReference type="AlphaFoldDB" id="A0A840N8N5"/>
<name>A0A840N8N5_9PSEU</name>
<dbReference type="InterPro" id="IPR000792">
    <property type="entry name" value="Tscrpt_reg_LuxR_C"/>
</dbReference>
<keyword evidence="2" id="KW-0238">DNA-binding</keyword>
<dbReference type="EMBL" id="JACHIV010000001">
    <property type="protein sequence ID" value="MBB5067994.1"/>
    <property type="molecule type" value="Genomic_DNA"/>
</dbReference>
<evidence type="ECO:0000313" key="3">
    <source>
        <dbReference type="Proteomes" id="UP000580474"/>
    </source>
</evidence>